<proteinExistence type="predicted"/>
<organism evidence="2 3">
    <name type="scientific">Cinchona calisaya</name>
    <dbReference type="NCBI Taxonomy" id="153742"/>
    <lineage>
        <taxon>Eukaryota</taxon>
        <taxon>Viridiplantae</taxon>
        <taxon>Streptophyta</taxon>
        <taxon>Embryophyta</taxon>
        <taxon>Tracheophyta</taxon>
        <taxon>Spermatophyta</taxon>
        <taxon>Magnoliopsida</taxon>
        <taxon>eudicotyledons</taxon>
        <taxon>Gunneridae</taxon>
        <taxon>Pentapetalae</taxon>
        <taxon>asterids</taxon>
        <taxon>lamiids</taxon>
        <taxon>Gentianales</taxon>
        <taxon>Rubiaceae</taxon>
        <taxon>Cinchonoideae</taxon>
        <taxon>Cinchoneae</taxon>
        <taxon>Cinchona</taxon>
    </lineage>
</organism>
<dbReference type="Proteomes" id="UP001630127">
    <property type="component" value="Unassembled WGS sequence"/>
</dbReference>
<name>A0ABD2Y7A5_9GENT</name>
<accession>A0ABD2Y7A5</accession>
<sequence>MKGSPCAMNVVVWATIKPTISQEASRLRTKRSQRTEKSEMALGPMIAGIEEDGYNPTFPRSCPRSHGLKPKRRVAKIASRKGETTKSNSRSTVRYLKCANQRSNSHLSGRRYFTIKGLYKWREEAMKGLPGPLSNYKTKSSRIRRDVANGETCKPLRIEDGSNGIHQDSNQQFLPNEDTPIEC</sequence>
<reference evidence="2 3" key="1">
    <citation type="submission" date="2024-11" db="EMBL/GenBank/DDBJ databases">
        <title>A near-complete genome assembly of Cinchona calisaya.</title>
        <authorList>
            <person name="Lian D.C."/>
            <person name="Zhao X.W."/>
            <person name="Wei L."/>
        </authorList>
    </citation>
    <scope>NUCLEOTIDE SEQUENCE [LARGE SCALE GENOMIC DNA]</scope>
    <source>
        <tissue evidence="2">Nenye</tissue>
    </source>
</reference>
<evidence type="ECO:0000256" key="1">
    <source>
        <dbReference type="SAM" id="MobiDB-lite"/>
    </source>
</evidence>
<gene>
    <name evidence="2" type="ORF">ACH5RR_036598</name>
</gene>
<evidence type="ECO:0000313" key="2">
    <source>
        <dbReference type="EMBL" id="KAL3502149.1"/>
    </source>
</evidence>
<dbReference type="EMBL" id="JBJUIK010000015">
    <property type="protein sequence ID" value="KAL3502149.1"/>
    <property type="molecule type" value="Genomic_DNA"/>
</dbReference>
<protein>
    <submittedName>
        <fullName evidence="2">Uncharacterized protein</fullName>
    </submittedName>
</protein>
<feature type="compositionally biased region" description="Basic and acidic residues" evidence="1">
    <location>
        <begin position="143"/>
        <end position="160"/>
    </location>
</feature>
<keyword evidence="3" id="KW-1185">Reference proteome</keyword>
<evidence type="ECO:0000313" key="3">
    <source>
        <dbReference type="Proteomes" id="UP001630127"/>
    </source>
</evidence>
<feature type="compositionally biased region" description="Polar residues" evidence="1">
    <location>
        <begin position="164"/>
        <end position="174"/>
    </location>
</feature>
<feature type="region of interest" description="Disordered" evidence="1">
    <location>
        <begin position="140"/>
        <end position="183"/>
    </location>
</feature>
<comment type="caution">
    <text evidence="2">The sequence shown here is derived from an EMBL/GenBank/DDBJ whole genome shotgun (WGS) entry which is preliminary data.</text>
</comment>
<dbReference type="AlphaFoldDB" id="A0ABD2Y7A5"/>